<evidence type="ECO:0000313" key="8">
    <source>
        <dbReference type="EMBL" id="KAJ6818058.1"/>
    </source>
</evidence>
<keyword evidence="4" id="KW-0256">Endoplasmic reticulum</keyword>
<comment type="similarity">
    <text evidence="2">Belongs to the SPCS1 family.</text>
</comment>
<dbReference type="InterPro" id="IPR009542">
    <property type="entry name" value="Spc1/SPCS1"/>
</dbReference>
<evidence type="ECO:0000256" key="3">
    <source>
        <dbReference type="ARBA" id="ARBA00022692"/>
    </source>
</evidence>
<reference evidence="8" key="2">
    <citation type="submission" date="2023-04" db="EMBL/GenBank/DDBJ databases">
        <authorList>
            <person name="Bruccoleri R.E."/>
            <person name="Oakeley E.J."/>
            <person name="Faust A.-M."/>
            <person name="Dessus-Babus S."/>
            <person name="Altorfer M."/>
            <person name="Burckhardt D."/>
            <person name="Oertli M."/>
            <person name="Naumann U."/>
            <person name="Petersen F."/>
            <person name="Wong J."/>
        </authorList>
    </citation>
    <scope>NUCLEOTIDE SEQUENCE</scope>
    <source>
        <strain evidence="8">GSM-AAB239-AS_SAM_17_03QT</strain>
        <tissue evidence="8">Leaf</tissue>
    </source>
</reference>
<reference evidence="8" key="1">
    <citation type="journal article" date="2023" name="GigaByte">
        <title>Genome assembly of the bearded iris, Iris pallida Lam.</title>
        <authorList>
            <person name="Bruccoleri R.E."/>
            <person name="Oakeley E.J."/>
            <person name="Faust A.M.E."/>
            <person name="Altorfer M."/>
            <person name="Dessus-Babus S."/>
            <person name="Burckhardt D."/>
            <person name="Oertli M."/>
            <person name="Naumann U."/>
            <person name="Petersen F."/>
            <person name="Wong J."/>
        </authorList>
    </citation>
    <scope>NUCLEOTIDE SEQUENCE</scope>
    <source>
        <strain evidence="8">GSM-AAB239-AS_SAM_17_03QT</strain>
    </source>
</reference>
<gene>
    <name evidence="9" type="ORF">M6B38_323410</name>
    <name evidence="8" type="ORF">M6B38_408580</name>
</gene>
<evidence type="ECO:0000313" key="10">
    <source>
        <dbReference type="Proteomes" id="UP001140949"/>
    </source>
</evidence>
<proteinExistence type="inferred from homology"/>
<feature type="transmembrane region" description="Helical" evidence="7">
    <location>
        <begin position="84"/>
        <end position="104"/>
    </location>
</feature>
<dbReference type="Pfam" id="PF06645">
    <property type="entry name" value="SPC12"/>
    <property type="match status" value="1"/>
</dbReference>
<keyword evidence="10" id="KW-1185">Reference proteome</keyword>
<dbReference type="GO" id="GO:0006465">
    <property type="term" value="P:signal peptide processing"/>
    <property type="evidence" value="ECO:0007669"/>
    <property type="project" value="InterPro"/>
</dbReference>
<dbReference type="PANTHER" id="PTHR38354">
    <property type="entry name" value="SIGNAL PEPTIDASE COMPLEX-LIKE PROTEIN DTM1"/>
    <property type="match status" value="1"/>
</dbReference>
<feature type="transmembrane region" description="Helical" evidence="7">
    <location>
        <begin position="33"/>
        <end position="53"/>
    </location>
</feature>
<feature type="transmembrane region" description="Helical" evidence="7">
    <location>
        <begin position="6"/>
        <end position="26"/>
    </location>
</feature>
<organism evidence="8 10">
    <name type="scientific">Iris pallida</name>
    <name type="common">Sweet iris</name>
    <dbReference type="NCBI Taxonomy" id="29817"/>
    <lineage>
        <taxon>Eukaryota</taxon>
        <taxon>Viridiplantae</taxon>
        <taxon>Streptophyta</taxon>
        <taxon>Embryophyta</taxon>
        <taxon>Tracheophyta</taxon>
        <taxon>Spermatophyta</taxon>
        <taxon>Magnoliopsida</taxon>
        <taxon>Liliopsida</taxon>
        <taxon>Asparagales</taxon>
        <taxon>Iridaceae</taxon>
        <taxon>Iridoideae</taxon>
        <taxon>Irideae</taxon>
        <taxon>Iris</taxon>
    </lineage>
</organism>
<keyword evidence="3 7" id="KW-0812">Transmembrane</keyword>
<comment type="caution">
    <text evidence="8">The sequence shown here is derived from an EMBL/GenBank/DDBJ whole genome shotgun (WGS) entry which is preliminary data.</text>
</comment>
<evidence type="ECO:0000256" key="2">
    <source>
        <dbReference type="ARBA" id="ARBA00005245"/>
    </source>
</evidence>
<dbReference type="AlphaFoldDB" id="A0AAX6FPT9"/>
<evidence type="ECO:0000256" key="6">
    <source>
        <dbReference type="ARBA" id="ARBA00023136"/>
    </source>
</evidence>
<dbReference type="PANTHER" id="PTHR38354:SF2">
    <property type="entry name" value="SIGNAL PEPTIDASE COMPLEX-LIKE PROTEIN DTM1"/>
    <property type="match status" value="1"/>
</dbReference>
<protein>
    <submittedName>
        <fullName evidence="8">Signal peptidase complex-like protein DTM1 isoform X1</fullName>
    </submittedName>
</protein>
<evidence type="ECO:0000256" key="7">
    <source>
        <dbReference type="SAM" id="Phobius"/>
    </source>
</evidence>
<evidence type="ECO:0000256" key="5">
    <source>
        <dbReference type="ARBA" id="ARBA00022989"/>
    </source>
</evidence>
<dbReference type="InterPro" id="IPR039955">
    <property type="entry name" value="DTM1"/>
</dbReference>
<keyword evidence="6 7" id="KW-0472">Membrane</keyword>
<keyword evidence="5 7" id="KW-1133">Transmembrane helix</keyword>
<sequence length="108" mass="12072">MGSDGVLRVCLVSLGAAVLAVGIFTFSFRKAMATYVFGLVGIAGILLPDWEFFDRDFSHWFSPMPLHPPTSSDRVPSIGSFKLYPLRVALITTIYSFGLYKWWLIMCS</sequence>
<accession>A0AAX6FPT9</accession>
<comment type="subcellular location">
    <subcellularLocation>
        <location evidence="1">Endoplasmic reticulum membrane</location>
        <topology evidence="1">Multi-pass membrane protein</topology>
    </subcellularLocation>
</comment>
<dbReference type="Proteomes" id="UP001140949">
    <property type="component" value="Unassembled WGS sequence"/>
</dbReference>
<name>A0AAX6FPT9_IRIPA</name>
<dbReference type="GO" id="GO:0048658">
    <property type="term" value="P:anther wall tapetum development"/>
    <property type="evidence" value="ECO:0007669"/>
    <property type="project" value="InterPro"/>
</dbReference>
<evidence type="ECO:0000256" key="1">
    <source>
        <dbReference type="ARBA" id="ARBA00004477"/>
    </source>
</evidence>
<evidence type="ECO:0000313" key="9">
    <source>
        <dbReference type="EMBL" id="KAJ6837731.1"/>
    </source>
</evidence>
<dbReference type="EMBL" id="JANAVB010027399">
    <property type="protein sequence ID" value="KAJ6818058.1"/>
    <property type="molecule type" value="Genomic_DNA"/>
</dbReference>
<dbReference type="GO" id="GO:0005787">
    <property type="term" value="C:signal peptidase complex"/>
    <property type="evidence" value="ECO:0007669"/>
    <property type="project" value="InterPro"/>
</dbReference>
<evidence type="ECO:0000256" key="4">
    <source>
        <dbReference type="ARBA" id="ARBA00022824"/>
    </source>
</evidence>
<dbReference type="EMBL" id="JANAVB010011200">
    <property type="protein sequence ID" value="KAJ6837731.1"/>
    <property type="molecule type" value="Genomic_DNA"/>
</dbReference>